<organism evidence="7 8">
    <name type="scientific">Paenibacillus agricola</name>
    <dbReference type="NCBI Taxonomy" id="2716264"/>
    <lineage>
        <taxon>Bacteria</taxon>
        <taxon>Bacillati</taxon>
        <taxon>Bacillota</taxon>
        <taxon>Bacilli</taxon>
        <taxon>Bacillales</taxon>
        <taxon>Paenibacillaceae</taxon>
        <taxon>Paenibacillus</taxon>
    </lineage>
</organism>
<keyword evidence="2" id="KW-0238">DNA-binding</keyword>
<evidence type="ECO:0000313" key="7">
    <source>
        <dbReference type="EMBL" id="NHN29210.1"/>
    </source>
</evidence>
<dbReference type="SUPFAM" id="SSF46689">
    <property type="entry name" value="Homeodomain-like"/>
    <property type="match status" value="2"/>
</dbReference>
<dbReference type="Proteomes" id="UP001165962">
    <property type="component" value="Unassembled WGS sequence"/>
</dbReference>
<dbReference type="Gene3D" id="3.40.50.2300">
    <property type="match status" value="1"/>
</dbReference>
<dbReference type="PANTHER" id="PTHR43280">
    <property type="entry name" value="ARAC-FAMILY TRANSCRIPTIONAL REGULATOR"/>
    <property type="match status" value="1"/>
</dbReference>
<dbReference type="InterPro" id="IPR001789">
    <property type="entry name" value="Sig_transdc_resp-reg_receiver"/>
</dbReference>
<keyword evidence="8" id="KW-1185">Reference proteome</keyword>
<dbReference type="SUPFAM" id="SSF52172">
    <property type="entry name" value="CheY-like"/>
    <property type="match status" value="1"/>
</dbReference>
<feature type="domain" description="Response regulatory" evidence="6">
    <location>
        <begin position="2"/>
        <end position="119"/>
    </location>
</feature>
<evidence type="ECO:0000256" key="4">
    <source>
        <dbReference type="PROSITE-ProRule" id="PRU00169"/>
    </source>
</evidence>
<dbReference type="PROSITE" id="PS50110">
    <property type="entry name" value="RESPONSE_REGULATORY"/>
    <property type="match status" value="1"/>
</dbReference>
<keyword evidence="1" id="KW-0805">Transcription regulation</keyword>
<evidence type="ECO:0000256" key="1">
    <source>
        <dbReference type="ARBA" id="ARBA00023015"/>
    </source>
</evidence>
<dbReference type="InterPro" id="IPR020449">
    <property type="entry name" value="Tscrpt_reg_AraC-type_HTH"/>
</dbReference>
<name>A0ABX0IZ14_9BACL</name>
<dbReference type="Pfam" id="PF00072">
    <property type="entry name" value="Response_reg"/>
    <property type="match status" value="1"/>
</dbReference>
<evidence type="ECO:0000259" key="5">
    <source>
        <dbReference type="PROSITE" id="PS01124"/>
    </source>
</evidence>
<feature type="domain" description="HTH araC/xylS-type" evidence="5">
    <location>
        <begin position="437"/>
        <end position="535"/>
    </location>
</feature>
<sequence>MRAIIIDDEKHVREAIKLLVPWKELGIADILEAQDGQEAMHLIALHRPQIIFTDMMMPLMDGLRLLEWLQAHYPSGKTIVISGFDDFQLVRHTVQYGGIDYILKPIDADQLQAAVRKAAQAWQQEEDERLHHQQRNIELNQIRPVYWDKVLSNFIMEPHGFEAVAEALSNEFGLDRQMKQCRLAIISLDTMTGSLKRKFEASLDLLFFSLTNICNEFLQSPARGIAYRYWNREDEILILLYGEASKAEQLLADIQHGIWTAIRGSLDIGMSLAQPFPAGLPAAYKQAKTALRHRNLLHKENRVHVFQDGAVAHAPKLVFSDYAEPIRLSVRSGSTLQIQKAVEAWMHALAKLDTIDIEDMEHWDHEYTVLRSRWLTEWFGDKQPDWSKESVTLSLTLPLDEEGSLSLASWQEQLTASLIQLSTHMLEHQQQDNNAIFEIAKYIQNHYHQDITLIEIANHFYLSREYISRKFKQQFQINVSDYISQLRMDKAKLLLLNPHLRIAQIAGMVGYDDEKYFSKVFKKSIGLSPNEYRKVSQP</sequence>
<dbReference type="PANTHER" id="PTHR43280:SF10">
    <property type="entry name" value="REGULATORY PROTEIN POCR"/>
    <property type="match status" value="1"/>
</dbReference>
<evidence type="ECO:0000256" key="2">
    <source>
        <dbReference type="ARBA" id="ARBA00023125"/>
    </source>
</evidence>
<evidence type="ECO:0000259" key="6">
    <source>
        <dbReference type="PROSITE" id="PS50110"/>
    </source>
</evidence>
<accession>A0ABX0IZ14</accession>
<reference evidence="7" key="1">
    <citation type="submission" date="2020-03" db="EMBL/GenBank/DDBJ databases">
        <title>Draft sequencing of Paenibacilllus sp. S3N08.</title>
        <authorList>
            <person name="Kim D.-U."/>
        </authorList>
    </citation>
    <scope>NUCLEOTIDE SEQUENCE</scope>
    <source>
        <strain evidence="7">S3N08</strain>
    </source>
</reference>
<dbReference type="CDD" id="cd17536">
    <property type="entry name" value="REC_YesN-like"/>
    <property type="match status" value="1"/>
</dbReference>
<dbReference type="InterPro" id="IPR018060">
    <property type="entry name" value="HTH_AraC"/>
</dbReference>
<proteinExistence type="predicted"/>
<dbReference type="Gene3D" id="1.10.10.60">
    <property type="entry name" value="Homeodomain-like"/>
    <property type="match status" value="2"/>
</dbReference>
<dbReference type="Pfam" id="PF12833">
    <property type="entry name" value="HTH_18"/>
    <property type="match status" value="1"/>
</dbReference>
<keyword evidence="3" id="KW-0804">Transcription</keyword>
<gene>
    <name evidence="7" type="ORF">G9U52_05125</name>
</gene>
<dbReference type="PRINTS" id="PR00032">
    <property type="entry name" value="HTHARAC"/>
</dbReference>
<evidence type="ECO:0000313" key="8">
    <source>
        <dbReference type="Proteomes" id="UP001165962"/>
    </source>
</evidence>
<dbReference type="SMART" id="SM00342">
    <property type="entry name" value="HTH_ARAC"/>
    <property type="match status" value="1"/>
</dbReference>
<dbReference type="PROSITE" id="PS01124">
    <property type="entry name" value="HTH_ARAC_FAMILY_2"/>
    <property type="match status" value="1"/>
</dbReference>
<dbReference type="InterPro" id="IPR011006">
    <property type="entry name" value="CheY-like_superfamily"/>
</dbReference>
<evidence type="ECO:0000256" key="3">
    <source>
        <dbReference type="ARBA" id="ARBA00023163"/>
    </source>
</evidence>
<keyword evidence="4" id="KW-0597">Phosphoprotein</keyword>
<dbReference type="EMBL" id="JAAOIW010000002">
    <property type="protein sequence ID" value="NHN29210.1"/>
    <property type="molecule type" value="Genomic_DNA"/>
</dbReference>
<feature type="modified residue" description="4-aspartylphosphate" evidence="4">
    <location>
        <position position="54"/>
    </location>
</feature>
<dbReference type="InterPro" id="IPR009057">
    <property type="entry name" value="Homeodomain-like_sf"/>
</dbReference>
<dbReference type="RefSeq" id="WP_166146959.1">
    <property type="nucleotide sequence ID" value="NZ_JAAOIW010000002.1"/>
</dbReference>
<dbReference type="SMART" id="SM00448">
    <property type="entry name" value="REC"/>
    <property type="match status" value="1"/>
</dbReference>
<protein>
    <submittedName>
        <fullName evidence="7">Response regulator</fullName>
    </submittedName>
</protein>
<comment type="caution">
    <text evidence="7">The sequence shown here is derived from an EMBL/GenBank/DDBJ whole genome shotgun (WGS) entry which is preliminary data.</text>
</comment>